<reference evidence="1 2" key="1">
    <citation type="submission" date="2018-12" db="EMBL/GenBank/DDBJ databases">
        <title>The whole draft genome of Streptomyce luteoverticillatus CGMCC 15060.</title>
        <authorList>
            <person name="Feng Z."/>
            <person name="Chen G."/>
            <person name="Zhang J."/>
            <person name="Zhu H."/>
            <person name="Yu X."/>
            <person name="Zhang W."/>
            <person name="Zhang X."/>
        </authorList>
    </citation>
    <scope>NUCLEOTIDE SEQUENCE [LARGE SCALE GENOMIC DNA]</scope>
    <source>
        <strain evidence="1 2">CGMCC 15060</strain>
    </source>
</reference>
<dbReference type="AlphaFoldDB" id="A0A3S9PCM0"/>
<gene>
    <name evidence="1" type="ORF">EKH77_01640</name>
</gene>
<evidence type="ECO:0000313" key="1">
    <source>
        <dbReference type="EMBL" id="AZQ70086.1"/>
    </source>
</evidence>
<dbReference type="Proteomes" id="UP000267900">
    <property type="component" value="Chromosome"/>
</dbReference>
<accession>A0A3S9PCM0</accession>
<dbReference type="InterPro" id="IPR011051">
    <property type="entry name" value="RmlC_Cupin_sf"/>
</dbReference>
<dbReference type="InterPro" id="IPR014710">
    <property type="entry name" value="RmlC-like_jellyroll"/>
</dbReference>
<dbReference type="RefSeq" id="WP_126912651.1">
    <property type="nucleotide sequence ID" value="NZ_CP034587.1"/>
</dbReference>
<dbReference type="Gene3D" id="2.60.120.10">
    <property type="entry name" value="Jelly Rolls"/>
    <property type="match status" value="1"/>
</dbReference>
<evidence type="ECO:0008006" key="3">
    <source>
        <dbReference type="Google" id="ProtNLM"/>
    </source>
</evidence>
<protein>
    <recommendedName>
        <fullName evidence="3">Cupin domain-containing protein</fullName>
    </recommendedName>
</protein>
<keyword evidence="2" id="KW-1185">Reference proteome</keyword>
<evidence type="ECO:0000313" key="2">
    <source>
        <dbReference type="Proteomes" id="UP000267900"/>
    </source>
</evidence>
<sequence length="261" mass="29108">MPGTSNDVIPATVGENLVVRIDPGPRDFAVLREVVRNGSRVGNERLDADHHLDEVIPKPWGLEYRVYVDDFIDIWNLRIEEGHATSLHVHPRKLTYLLCLGGQGVAKTLSAEYPVETGTLLRIGGGAFHSTRSLGPGPLFLVEVEAPRNKFDLIRLRDGYSRENSGYESEHRRLAELPVRPVPYLPEARMRDRSPCGGFRFEIRAGMDIFYRPRPEDLFHVPLGLTGVVTGELGILVAARGDSRRPAVDEYYLSLALATTS</sequence>
<dbReference type="EMBL" id="CP034587">
    <property type="protein sequence ID" value="AZQ70086.1"/>
    <property type="molecule type" value="Genomic_DNA"/>
</dbReference>
<proteinExistence type="predicted"/>
<dbReference type="OrthoDB" id="4060574at2"/>
<organism evidence="1 2">
    <name type="scientific">Streptomyces luteoverticillatus</name>
    <name type="common">Streptoverticillium luteoverticillatus</name>
    <dbReference type="NCBI Taxonomy" id="66425"/>
    <lineage>
        <taxon>Bacteria</taxon>
        <taxon>Bacillati</taxon>
        <taxon>Actinomycetota</taxon>
        <taxon>Actinomycetes</taxon>
        <taxon>Kitasatosporales</taxon>
        <taxon>Streptomycetaceae</taxon>
        <taxon>Streptomyces</taxon>
    </lineage>
</organism>
<name>A0A3S9PCM0_STRLT</name>
<dbReference type="SUPFAM" id="SSF51182">
    <property type="entry name" value="RmlC-like cupins"/>
    <property type="match status" value="1"/>
</dbReference>